<keyword evidence="2" id="KW-1185">Reference proteome</keyword>
<gene>
    <name evidence="1" type="ORF">GLP40_21650</name>
</gene>
<dbReference type="EMBL" id="WMBB01000010">
    <property type="protein sequence ID" value="MTE15366.1"/>
    <property type="molecule type" value="Genomic_DNA"/>
</dbReference>
<evidence type="ECO:0008006" key="3">
    <source>
        <dbReference type="Google" id="ProtNLM"/>
    </source>
</evidence>
<accession>A0A6I3L4G6</accession>
<dbReference type="SUPFAM" id="SSF53850">
    <property type="entry name" value="Periplasmic binding protein-like II"/>
    <property type="match status" value="1"/>
</dbReference>
<proteinExistence type="predicted"/>
<dbReference type="RefSeq" id="WP_154789814.1">
    <property type="nucleotide sequence ID" value="NZ_WMBB01000010.1"/>
</dbReference>
<comment type="caution">
    <text evidence="1">The sequence shown here is derived from an EMBL/GenBank/DDBJ whole genome shotgun (WGS) entry which is preliminary data.</text>
</comment>
<evidence type="ECO:0000313" key="2">
    <source>
        <dbReference type="Proteomes" id="UP000432464"/>
    </source>
</evidence>
<dbReference type="Proteomes" id="UP000432464">
    <property type="component" value="Unassembled WGS sequence"/>
</dbReference>
<name>A0A6I3L4G6_9NOCA</name>
<reference evidence="1 2" key="1">
    <citation type="submission" date="2019-11" db="EMBL/GenBank/DDBJ databases">
        <title>Nocardia sp. nov. CT2-14 isolated from soil.</title>
        <authorList>
            <person name="Kanchanasin P."/>
            <person name="Tanasupawat S."/>
            <person name="Yuki M."/>
            <person name="Kudo T."/>
        </authorList>
    </citation>
    <scope>NUCLEOTIDE SEQUENCE [LARGE SCALE GENOMIC DNA]</scope>
    <source>
        <strain evidence="1 2">CT2-14</strain>
    </source>
</reference>
<protein>
    <recommendedName>
        <fullName evidence="3">LysR substrate-binding domain-containing protein</fullName>
    </recommendedName>
</protein>
<dbReference type="AlphaFoldDB" id="A0A6I3L4G6"/>
<sequence length="84" mass="8829">MLGVGEFIAGEGIAAGGPGVAVLPLQIGDSDPRLERVLAEEVTVARKYWLVVPRDQQRLARVSAAIAMLRTPVANQNGLLAPVV</sequence>
<organism evidence="1 2">
    <name type="scientific">Nocardia aurantiaca</name>
    <dbReference type="NCBI Taxonomy" id="2675850"/>
    <lineage>
        <taxon>Bacteria</taxon>
        <taxon>Bacillati</taxon>
        <taxon>Actinomycetota</taxon>
        <taxon>Actinomycetes</taxon>
        <taxon>Mycobacteriales</taxon>
        <taxon>Nocardiaceae</taxon>
        <taxon>Nocardia</taxon>
    </lineage>
</organism>
<evidence type="ECO:0000313" key="1">
    <source>
        <dbReference type="EMBL" id="MTE15366.1"/>
    </source>
</evidence>